<comment type="subunit">
    <text evidence="20">Homodimer. Homodimerizes after import into the mitochondrion.</text>
</comment>
<dbReference type="SUPFAM" id="SSF47203">
    <property type="entry name" value="Acyl-CoA dehydrogenase C-terminal domain-like"/>
    <property type="match status" value="1"/>
</dbReference>
<keyword evidence="5" id="KW-0597">Phosphoprotein</keyword>
<comment type="subcellular location">
    <subcellularLocation>
        <location evidence="2">Mitochondrion inner membrane</location>
        <topology evidence="2">Peripheral membrane protein</topology>
    </subcellularLocation>
</comment>
<sequence>MLLRKVTQSPAICSTVFRLQPAITGAQRQTGSVVAVQNGRFYASQAAEAVLDKNVVGSDATMTAEKLDKMAIVESKSFAVNMFKGQISTSQVFPFPSVLNEEQSQFLKELVGPCSKFFEEVNDPMKNDALEKVEEHTMEGLKEMGAFGLQVPADLGGVGLTNTQYARLVEIVGMHDLGVGITLGAHQSIGFKGILLFGNPQQKEKYLPKLATGEHIAAFCLTEPASGSDAASIKTNAVRSPCGQYYTLNGSKIWISNGGIAEIFTVFAKTPMKDEKTGEMKDKITAFIVERSFGGVTHGPPEKKMGIKASNTAEVYFENVRVPAECVLGEVGGGFKVAMNILNNGRFGMAAALSGTMKGVISKAVDHAANRTQFGNKIHNYGAIQEKMARMAMLQYVTESMAYMVSGNMDSGAKEFQIEAAISKIFASEAAWLVTDECIQIMGGMGFMKDAGVERVLRDLRIFRIFEGTNDILRLFVALNGFQNAGNQLKSLQKALKNPFGNAGMLASEITKRAKRKAGLGTGLTLQGTVHPELNHSGELFVLKRVADCAIDLYAMVVVLSRASRSLSQAHPSAQHEKMLCETWVTEAHERVMQDIKFLRSGTSKQIFKNLRAISAAVVENGGVVSPHPLGF</sequence>
<dbReference type="PROSITE" id="PS00072">
    <property type="entry name" value="ACYL_COA_DH_1"/>
    <property type="match status" value="1"/>
</dbReference>
<dbReference type="Ensembl" id="ENSCCRT00020043423.1">
    <property type="protein sequence ID" value="ENSCCRP00020039775.1"/>
    <property type="gene ID" value="ENSCCRG00020016290.1"/>
</dbReference>
<evidence type="ECO:0000256" key="5">
    <source>
        <dbReference type="ARBA" id="ARBA00022553"/>
    </source>
</evidence>
<dbReference type="FunFam" id="2.40.110.10:FF:000006">
    <property type="entry name" value="very long-chain specific acyl-CoA dehydrogenase, mitochondrial"/>
    <property type="match status" value="1"/>
</dbReference>
<dbReference type="InterPro" id="IPR006089">
    <property type="entry name" value="Acyl-CoA_DH_CS"/>
</dbReference>
<feature type="domain" description="ACAD9/ACADV-like C-terminal" evidence="32">
    <location>
        <begin position="540"/>
        <end position="624"/>
    </location>
</feature>
<evidence type="ECO:0000256" key="14">
    <source>
        <dbReference type="ARBA" id="ARBA00023098"/>
    </source>
</evidence>
<keyword evidence="11" id="KW-0809">Transit peptide</keyword>
<dbReference type="EC" id="1.3.8.9" evidence="17"/>
<evidence type="ECO:0000256" key="11">
    <source>
        <dbReference type="ARBA" id="ARBA00022946"/>
    </source>
</evidence>
<evidence type="ECO:0000256" key="4">
    <source>
        <dbReference type="ARBA" id="ARBA00009347"/>
    </source>
</evidence>
<dbReference type="GO" id="GO:0005743">
    <property type="term" value="C:mitochondrial inner membrane"/>
    <property type="evidence" value="ECO:0007669"/>
    <property type="project" value="UniProtKB-SubCell"/>
</dbReference>
<comment type="catalytic activity">
    <reaction evidence="22">
        <text>oxidized [electron-transfer flavoprotein] + hexadecanoyl-CoA + H(+) = (2E)-hexadecenoyl-CoA + reduced [electron-transfer flavoprotein]</text>
        <dbReference type="Rhea" id="RHEA:43448"/>
        <dbReference type="Rhea" id="RHEA-COMP:10685"/>
        <dbReference type="Rhea" id="RHEA-COMP:10686"/>
        <dbReference type="ChEBI" id="CHEBI:15378"/>
        <dbReference type="ChEBI" id="CHEBI:57379"/>
        <dbReference type="ChEBI" id="CHEBI:57692"/>
        <dbReference type="ChEBI" id="CHEBI:58307"/>
        <dbReference type="ChEBI" id="CHEBI:61526"/>
    </reaction>
    <physiologicalReaction direction="left-to-right" evidence="22">
        <dbReference type="Rhea" id="RHEA:43449"/>
    </physiologicalReaction>
</comment>
<evidence type="ECO:0000256" key="21">
    <source>
        <dbReference type="ARBA" id="ARBA00047893"/>
    </source>
</evidence>
<keyword evidence="12" id="KW-0007">Acetylation</keyword>
<evidence type="ECO:0000313" key="33">
    <source>
        <dbReference type="Ensembl" id="ENSCCRP00020039775.1"/>
    </source>
</evidence>
<evidence type="ECO:0000256" key="19">
    <source>
        <dbReference type="ARBA" id="ARBA00045422"/>
    </source>
</evidence>
<evidence type="ECO:0000259" key="32">
    <source>
        <dbReference type="Pfam" id="PF21343"/>
    </source>
</evidence>
<dbReference type="AlphaFoldDB" id="A0A8C2EFM8"/>
<evidence type="ECO:0000256" key="9">
    <source>
        <dbReference type="ARBA" id="ARBA00022827"/>
    </source>
</evidence>
<evidence type="ECO:0000256" key="24">
    <source>
        <dbReference type="ARBA" id="ARBA00049038"/>
    </source>
</evidence>
<dbReference type="Pfam" id="PF21343">
    <property type="entry name" value="ACAD9-ACADV_C"/>
    <property type="match status" value="1"/>
</dbReference>
<dbReference type="Proteomes" id="UP000694701">
    <property type="component" value="Unplaced"/>
</dbReference>
<dbReference type="CDD" id="cd01161">
    <property type="entry name" value="VLCAD"/>
    <property type="match status" value="1"/>
</dbReference>
<evidence type="ECO:0000313" key="34">
    <source>
        <dbReference type="Proteomes" id="UP000694701"/>
    </source>
</evidence>
<comment type="catalytic activity">
    <reaction evidence="23">
        <text>tetracosanoyl-CoA + oxidized [electron-transfer flavoprotein] + H(+) = (2E)-tetracosenoyl-CoA + reduced [electron-transfer flavoprotein]</text>
        <dbReference type="Rhea" id="RHEA:47232"/>
        <dbReference type="Rhea" id="RHEA-COMP:10685"/>
        <dbReference type="Rhea" id="RHEA-COMP:10686"/>
        <dbReference type="ChEBI" id="CHEBI:15378"/>
        <dbReference type="ChEBI" id="CHEBI:57692"/>
        <dbReference type="ChEBI" id="CHEBI:58307"/>
        <dbReference type="ChEBI" id="CHEBI:65052"/>
        <dbReference type="ChEBI" id="CHEBI:74693"/>
    </reaction>
    <physiologicalReaction direction="left-to-right" evidence="23">
        <dbReference type="Rhea" id="RHEA:47233"/>
    </physiologicalReaction>
</comment>
<comment type="catalytic activity">
    <reaction evidence="25">
        <text>a very-long-chain 2,3-saturated fatty acyl-CoA + oxidized [electron-transfer flavoprotein] + H(+) = a very-long-chain (2E)-enoyl-CoA + reduced [electron-transfer flavoprotein]</text>
        <dbReference type="Rhea" id="RHEA:19181"/>
        <dbReference type="Rhea" id="RHEA-COMP:10685"/>
        <dbReference type="Rhea" id="RHEA-COMP:10686"/>
        <dbReference type="ChEBI" id="CHEBI:15378"/>
        <dbReference type="ChEBI" id="CHEBI:57692"/>
        <dbReference type="ChEBI" id="CHEBI:58307"/>
        <dbReference type="ChEBI" id="CHEBI:83724"/>
        <dbReference type="ChEBI" id="CHEBI:83728"/>
        <dbReference type="EC" id="1.3.8.9"/>
    </reaction>
    <physiologicalReaction direction="left-to-right" evidence="25">
        <dbReference type="Rhea" id="RHEA:19182"/>
    </physiologicalReaction>
</comment>
<evidence type="ECO:0000256" key="3">
    <source>
        <dbReference type="ARBA" id="ARBA00005198"/>
    </source>
</evidence>
<organism evidence="33 34">
    <name type="scientific">Cyprinus carpio</name>
    <name type="common">Common carp</name>
    <dbReference type="NCBI Taxonomy" id="7962"/>
    <lineage>
        <taxon>Eukaryota</taxon>
        <taxon>Metazoa</taxon>
        <taxon>Chordata</taxon>
        <taxon>Craniata</taxon>
        <taxon>Vertebrata</taxon>
        <taxon>Euteleostomi</taxon>
        <taxon>Actinopterygii</taxon>
        <taxon>Neopterygii</taxon>
        <taxon>Teleostei</taxon>
        <taxon>Ostariophysi</taxon>
        <taxon>Cypriniformes</taxon>
        <taxon>Cyprinidae</taxon>
        <taxon>Cyprininae</taxon>
        <taxon>Cyprinus</taxon>
    </lineage>
</organism>
<comment type="cofactor">
    <cofactor evidence="1 28">
        <name>FAD</name>
        <dbReference type="ChEBI" id="CHEBI:57692"/>
    </cofactor>
</comment>
<dbReference type="Pfam" id="PF02770">
    <property type="entry name" value="Acyl-CoA_dh_M"/>
    <property type="match status" value="1"/>
</dbReference>
<keyword evidence="7" id="KW-0999">Mitochondrion inner membrane</keyword>
<dbReference type="GO" id="GO:0006631">
    <property type="term" value="P:fatty acid metabolic process"/>
    <property type="evidence" value="ECO:0007669"/>
    <property type="project" value="UniProtKB-KW"/>
</dbReference>
<evidence type="ECO:0000256" key="10">
    <source>
        <dbReference type="ARBA" id="ARBA00022832"/>
    </source>
</evidence>
<dbReference type="Gene3D" id="1.20.140.10">
    <property type="entry name" value="Butyryl-CoA Dehydrogenase, subunit A, domain 3"/>
    <property type="match status" value="2"/>
</dbReference>
<dbReference type="InterPro" id="IPR009100">
    <property type="entry name" value="AcylCoA_DH/oxidase_NM_dom_sf"/>
</dbReference>
<feature type="domain" description="Acyl-CoA dehydrogenase/oxidase N-terminal" evidence="31">
    <location>
        <begin position="114"/>
        <end position="214"/>
    </location>
</feature>
<evidence type="ECO:0000259" key="29">
    <source>
        <dbReference type="Pfam" id="PF00441"/>
    </source>
</evidence>
<feature type="domain" description="Acyl-CoA dehydrogenase/oxidase C-terminal" evidence="29">
    <location>
        <begin position="332"/>
        <end position="478"/>
    </location>
</feature>
<evidence type="ECO:0000256" key="25">
    <source>
        <dbReference type="ARBA" id="ARBA00049050"/>
    </source>
</evidence>
<dbReference type="SUPFAM" id="SSF56645">
    <property type="entry name" value="Acyl-CoA dehydrogenase NM domain-like"/>
    <property type="match status" value="1"/>
</dbReference>
<evidence type="ECO:0000256" key="2">
    <source>
        <dbReference type="ARBA" id="ARBA00004637"/>
    </source>
</evidence>
<evidence type="ECO:0000256" key="16">
    <source>
        <dbReference type="ARBA" id="ARBA00023136"/>
    </source>
</evidence>
<keyword evidence="13 28" id="KW-0560">Oxidoreductase</keyword>
<dbReference type="Pfam" id="PF02771">
    <property type="entry name" value="Acyl-CoA_dh_N"/>
    <property type="match status" value="1"/>
</dbReference>
<dbReference type="Pfam" id="PF00441">
    <property type="entry name" value="Acyl-CoA_dh_1"/>
    <property type="match status" value="1"/>
</dbReference>
<reference evidence="33" key="1">
    <citation type="submission" date="2025-08" db="UniProtKB">
        <authorList>
            <consortium name="Ensembl"/>
        </authorList>
    </citation>
    <scope>IDENTIFICATION</scope>
</reference>
<dbReference type="FunFam" id="1.20.140.10:FF:000008">
    <property type="entry name" value="acyl-CoA dehydrogenase family member 9, mitochondrial"/>
    <property type="match status" value="1"/>
</dbReference>
<comment type="catalytic activity">
    <reaction evidence="21">
        <text>dodecanoyl-CoA + oxidized [electron-transfer flavoprotein] + H(+) = (2E)-dodecenoyl-CoA + reduced [electron-transfer flavoprotein]</text>
        <dbReference type="Rhea" id="RHEA:47296"/>
        <dbReference type="Rhea" id="RHEA-COMP:10685"/>
        <dbReference type="Rhea" id="RHEA-COMP:10686"/>
        <dbReference type="ChEBI" id="CHEBI:15378"/>
        <dbReference type="ChEBI" id="CHEBI:57330"/>
        <dbReference type="ChEBI" id="CHEBI:57375"/>
        <dbReference type="ChEBI" id="CHEBI:57692"/>
        <dbReference type="ChEBI" id="CHEBI:58307"/>
    </reaction>
    <physiologicalReaction direction="left-to-right" evidence="21">
        <dbReference type="Rhea" id="RHEA:47297"/>
    </physiologicalReaction>
</comment>
<comment type="catalytic activity">
    <reaction evidence="27">
        <text>octadecanoyl-CoA + oxidized [electron-transfer flavoprotein] + H(+) = (2E)-octadecenoyl-CoA + reduced [electron-transfer flavoprotein]</text>
        <dbReference type="Rhea" id="RHEA:47240"/>
        <dbReference type="Rhea" id="RHEA-COMP:10685"/>
        <dbReference type="Rhea" id="RHEA-COMP:10686"/>
        <dbReference type="ChEBI" id="CHEBI:15378"/>
        <dbReference type="ChEBI" id="CHEBI:57394"/>
        <dbReference type="ChEBI" id="CHEBI:57692"/>
        <dbReference type="ChEBI" id="CHEBI:58307"/>
        <dbReference type="ChEBI" id="CHEBI:71412"/>
    </reaction>
    <physiologicalReaction direction="left-to-right" evidence="27">
        <dbReference type="Rhea" id="RHEA:47241"/>
    </physiologicalReaction>
</comment>
<name>A0A8C2EFM8_CYPCA</name>
<keyword evidence="9 28" id="KW-0274">FAD</keyword>
<evidence type="ECO:0000256" key="18">
    <source>
        <dbReference type="ARBA" id="ARBA00040902"/>
    </source>
</evidence>
<keyword evidence="8" id="KW-0702">S-nitrosylation</keyword>
<dbReference type="InterPro" id="IPR046373">
    <property type="entry name" value="Acyl-CoA_Oxase/DH_mid-dom_sf"/>
</dbReference>
<comment type="similarity">
    <text evidence="4 28">Belongs to the acyl-CoA dehydrogenase family.</text>
</comment>
<dbReference type="InterPro" id="IPR036250">
    <property type="entry name" value="AcylCo_DH-like_C"/>
</dbReference>
<evidence type="ECO:0000256" key="22">
    <source>
        <dbReference type="ARBA" id="ARBA00047916"/>
    </source>
</evidence>
<dbReference type="GO" id="GO:0000062">
    <property type="term" value="F:fatty-acyl-CoA binding"/>
    <property type="evidence" value="ECO:0007669"/>
    <property type="project" value="TreeGrafter"/>
</dbReference>
<evidence type="ECO:0000256" key="1">
    <source>
        <dbReference type="ARBA" id="ARBA00001974"/>
    </source>
</evidence>
<comment type="catalytic activity">
    <reaction evidence="26">
        <text>eicosanoyl-CoA + oxidized [electron-transfer flavoprotein] + H(+) = (2E)-eicosenoyl-CoA + reduced [electron-transfer flavoprotein]</text>
        <dbReference type="Rhea" id="RHEA:47236"/>
        <dbReference type="Rhea" id="RHEA-COMP:10685"/>
        <dbReference type="Rhea" id="RHEA-COMP:10686"/>
        <dbReference type="ChEBI" id="CHEBI:15378"/>
        <dbReference type="ChEBI" id="CHEBI:57380"/>
        <dbReference type="ChEBI" id="CHEBI:57692"/>
        <dbReference type="ChEBI" id="CHEBI:58307"/>
        <dbReference type="ChEBI" id="CHEBI:74691"/>
    </reaction>
    <physiologicalReaction direction="left-to-right" evidence="26">
        <dbReference type="Rhea" id="RHEA:47237"/>
    </physiologicalReaction>
</comment>
<evidence type="ECO:0000256" key="20">
    <source>
        <dbReference type="ARBA" id="ARBA00046812"/>
    </source>
</evidence>
<evidence type="ECO:0000256" key="15">
    <source>
        <dbReference type="ARBA" id="ARBA00023128"/>
    </source>
</evidence>
<dbReference type="PANTHER" id="PTHR43884:SF11">
    <property type="entry name" value="VERY LONG-CHAIN SPECIFIC ACYL-COA DEHYDROGENASE, MITOCHONDRIAL"/>
    <property type="match status" value="1"/>
</dbReference>
<dbReference type="InterPro" id="IPR009075">
    <property type="entry name" value="AcylCo_DH/oxidase_C"/>
</dbReference>
<comment type="function">
    <text evidence="19">Very long-chain specific acyl-CoA dehydrogenase is one of the acyl-CoA dehydrogenases that catalyze the first step of mitochondrial fatty acid beta-oxidation, an aerobic process breaking down fatty acids into acetyl-CoA and allowing the production of energy from fats. The first step of fatty acid beta-oxidation consists in the removal of one hydrogen from C-2 and C-3 of the straight-chain fatty acyl-CoA thioester, resulting in the formation of trans-2-enoyl-CoA. Among the different mitochondrial acyl-CoA dehydrogenases, very long-chain specific acyl-CoA dehydrogenase acts specifically on acyl-CoAs with saturated 12 to 24 carbons long primary chains.</text>
</comment>
<evidence type="ECO:0000256" key="23">
    <source>
        <dbReference type="ARBA" id="ARBA00048086"/>
    </source>
</evidence>
<dbReference type="InterPro" id="IPR037069">
    <property type="entry name" value="AcylCoA_DH/ox_N_sf"/>
</dbReference>
<evidence type="ECO:0000256" key="27">
    <source>
        <dbReference type="ARBA" id="ARBA00049224"/>
    </source>
</evidence>
<keyword evidence="10" id="KW-0276">Fatty acid metabolism</keyword>
<evidence type="ECO:0000256" key="12">
    <source>
        <dbReference type="ARBA" id="ARBA00022990"/>
    </source>
</evidence>
<dbReference type="GO" id="GO:0050660">
    <property type="term" value="F:flavin adenine dinucleotide binding"/>
    <property type="evidence" value="ECO:0007669"/>
    <property type="project" value="InterPro"/>
</dbReference>
<dbReference type="InterPro" id="IPR006091">
    <property type="entry name" value="Acyl-CoA_Oxase/DH_mid-dom"/>
</dbReference>
<evidence type="ECO:0000256" key="13">
    <source>
        <dbReference type="ARBA" id="ARBA00023002"/>
    </source>
</evidence>
<keyword evidence="16" id="KW-0472">Membrane</keyword>
<proteinExistence type="inferred from homology"/>
<evidence type="ECO:0000256" key="7">
    <source>
        <dbReference type="ARBA" id="ARBA00022792"/>
    </source>
</evidence>
<evidence type="ECO:0000256" key="26">
    <source>
        <dbReference type="ARBA" id="ARBA00049140"/>
    </source>
</evidence>
<evidence type="ECO:0000256" key="6">
    <source>
        <dbReference type="ARBA" id="ARBA00022630"/>
    </source>
</evidence>
<evidence type="ECO:0000256" key="8">
    <source>
        <dbReference type="ARBA" id="ARBA00022799"/>
    </source>
</evidence>
<dbReference type="Gene3D" id="2.40.110.10">
    <property type="entry name" value="Butyryl-CoA Dehydrogenase, subunit A, domain 2"/>
    <property type="match status" value="1"/>
</dbReference>
<evidence type="ECO:0000259" key="31">
    <source>
        <dbReference type="Pfam" id="PF02771"/>
    </source>
</evidence>
<evidence type="ECO:0000256" key="28">
    <source>
        <dbReference type="RuleBase" id="RU362125"/>
    </source>
</evidence>
<keyword evidence="15" id="KW-0496">Mitochondrion</keyword>
<accession>A0A8C2EFM8</accession>
<dbReference type="InterPro" id="IPR013786">
    <property type="entry name" value="AcylCoA_DH/ox_N"/>
</dbReference>
<evidence type="ECO:0000256" key="17">
    <source>
        <dbReference type="ARBA" id="ARBA00039034"/>
    </source>
</evidence>
<evidence type="ECO:0000259" key="30">
    <source>
        <dbReference type="Pfam" id="PF02770"/>
    </source>
</evidence>
<dbReference type="FunFam" id="1.10.540.10:FF:000001">
    <property type="entry name" value="Very long-chain-specific acyl-CoA dehydrogenase, mitochondrial"/>
    <property type="match status" value="1"/>
</dbReference>
<protein>
    <recommendedName>
        <fullName evidence="18">Very long-chain specific acyl-CoA dehydrogenase, mitochondrial</fullName>
        <ecNumber evidence="17">1.3.8.9</ecNumber>
    </recommendedName>
</protein>
<dbReference type="GO" id="GO:0017099">
    <property type="term" value="F:very-long-chain fatty acyl-CoA dehydrogenase activity"/>
    <property type="evidence" value="ECO:0007669"/>
    <property type="project" value="UniProtKB-EC"/>
</dbReference>
<dbReference type="InterPro" id="IPR049448">
    <property type="entry name" value="ACAD9/ACADV-like_C"/>
</dbReference>
<feature type="domain" description="Acyl-CoA oxidase/dehydrogenase middle" evidence="30">
    <location>
        <begin position="218"/>
        <end position="320"/>
    </location>
</feature>
<dbReference type="Gene3D" id="1.10.540.10">
    <property type="entry name" value="Acyl-CoA dehydrogenase/oxidase, N-terminal domain"/>
    <property type="match status" value="1"/>
</dbReference>
<dbReference type="PANTHER" id="PTHR43884">
    <property type="entry name" value="ACYL-COA DEHYDROGENASE"/>
    <property type="match status" value="1"/>
</dbReference>
<keyword evidence="6 28" id="KW-0285">Flavoprotein</keyword>
<keyword evidence="14" id="KW-0443">Lipid metabolism</keyword>
<comment type="pathway">
    <text evidence="3">Lipid metabolism; mitochondrial fatty acid beta-oxidation.</text>
</comment>
<comment type="catalytic activity">
    <reaction evidence="24">
        <text>tetradecanoyl-CoA + oxidized [electron-transfer flavoprotein] + H(+) = (2E)-tetradecenoyl-CoA + reduced [electron-transfer flavoprotein]</text>
        <dbReference type="Rhea" id="RHEA:47316"/>
        <dbReference type="Rhea" id="RHEA-COMP:10685"/>
        <dbReference type="Rhea" id="RHEA-COMP:10686"/>
        <dbReference type="ChEBI" id="CHEBI:15378"/>
        <dbReference type="ChEBI" id="CHEBI:57385"/>
        <dbReference type="ChEBI" id="CHEBI:57692"/>
        <dbReference type="ChEBI" id="CHEBI:58307"/>
        <dbReference type="ChEBI" id="CHEBI:61405"/>
    </reaction>
    <physiologicalReaction direction="left-to-right" evidence="24">
        <dbReference type="Rhea" id="RHEA:47317"/>
    </physiologicalReaction>
</comment>
<dbReference type="PROSITE" id="PS00073">
    <property type="entry name" value="ACYL_COA_DH_2"/>
    <property type="match status" value="1"/>
</dbReference>